<accession>A0A1F6VDL3</accession>
<evidence type="ECO:0000313" key="3">
    <source>
        <dbReference type="Proteomes" id="UP000179076"/>
    </source>
</evidence>
<dbReference type="Proteomes" id="UP000179076">
    <property type="component" value="Unassembled WGS sequence"/>
</dbReference>
<feature type="region of interest" description="Disordered" evidence="1">
    <location>
        <begin position="41"/>
        <end position="62"/>
    </location>
</feature>
<evidence type="ECO:0000313" key="2">
    <source>
        <dbReference type="EMBL" id="OGI67720.1"/>
    </source>
</evidence>
<sequence>MKISLTTIVVTVLIAAIATGCGGVGNSRAIDYRNTRSLPPLDVPPDLANTAAAARSDGGQSAAGAATYSGYAGRQETRTAGSETVLPQHASVKLVREGQTRFVVASAEPSAVWVEAREFLTKNGLSIARENAAAGLIETDWAENYALVGATSDSKLAKWFKSFSSTGVRDKYRVRLERGMAPGTTEIYLTHSGMVELALDDTDFTRGATAGWKPRPSDPELETEMLNRLVAYLAGERTSDTVSAKAPANAGGSAGTAIESRATPSARLTRNGSGASLLTLEDSLERAWRRVGLSLDRIGFTVEDRDRSKGIYYVRYIDPDTKTEEKGFFARWFSSSEPAPSNQYQVQVRTADKGTNVEVLDRQGVPEATKTGERILGLLYEQLK</sequence>
<dbReference type="EMBL" id="MFSP01000048">
    <property type="protein sequence ID" value="OGI67720.1"/>
    <property type="molecule type" value="Genomic_DNA"/>
</dbReference>
<dbReference type="InterPro" id="IPR042268">
    <property type="entry name" value="BamC_C"/>
</dbReference>
<feature type="region of interest" description="Disordered" evidence="1">
    <location>
        <begin position="243"/>
        <end position="270"/>
    </location>
</feature>
<reference evidence="2 3" key="1">
    <citation type="journal article" date="2016" name="Nat. Commun.">
        <title>Thousands of microbial genomes shed light on interconnected biogeochemical processes in an aquifer system.</title>
        <authorList>
            <person name="Anantharaman K."/>
            <person name="Brown C.T."/>
            <person name="Hug L.A."/>
            <person name="Sharon I."/>
            <person name="Castelle C.J."/>
            <person name="Probst A.J."/>
            <person name="Thomas B.C."/>
            <person name="Singh A."/>
            <person name="Wilkins M.J."/>
            <person name="Karaoz U."/>
            <person name="Brodie E.L."/>
            <person name="Williams K.H."/>
            <person name="Hubbard S.S."/>
            <person name="Banfield J.F."/>
        </authorList>
    </citation>
    <scope>NUCLEOTIDE SEQUENCE [LARGE SCALE GENOMIC DNA]</scope>
</reference>
<organism evidence="2 3">
    <name type="scientific">Candidatus Muproteobacteria bacterium RBG_16_60_9</name>
    <dbReference type="NCBI Taxonomy" id="1817755"/>
    <lineage>
        <taxon>Bacteria</taxon>
        <taxon>Pseudomonadati</taxon>
        <taxon>Pseudomonadota</taxon>
        <taxon>Candidatus Muproteobacteria</taxon>
    </lineage>
</organism>
<proteinExistence type="predicted"/>
<evidence type="ECO:0000256" key="1">
    <source>
        <dbReference type="SAM" id="MobiDB-lite"/>
    </source>
</evidence>
<evidence type="ECO:0008006" key="4">
    <source>
        <dbReference type="Google" id="ProtNLM"/>
    </source>
</evidence>
<dbReference type="Pfam" id="PF06804">
    <property type="entry name" value="Lipoprotein_18"/>
    <property type="match status" value="1"/>
</dbReference>
<protein>
    <recommendedName>
        <fullName evidence="4">Outer membrane protein assembly factor BamC</fullName>
    </recommendedName>
</protein>
<dbReference type="Gene3D" id="3.30.310.170">
    <property type="entry name" value="Outer membrane protein assembly factor BamC"/>
    <property type="match status" value="1"/>
</dbReference>
<comment type="caution">
    <text evidence="2">The sequence shown here is derived from an EMBL/GenBank/DDBJ whole genome shotgun (WGS) entry which is preliminary data.</text>
</comment>
<name>A0A1F6VDL3_9PROT</name>
<gene>
    <name evidence="2" type="ORF">A2W18_15270</name>
</gene>
<dbReference type="InterPro" id="IPR010653">
    <property type="entry name" value="NlpB/DapX"/>
</dbReference>
<dbReference type="PROSITE" id="PS51257">
    <property type="entry name" value="PROKAR_LIPOPROTEIN"/>
    <property type="match status" value="1"/>
</dbReference>
<dbReference type="AlphaFoldDB" id="A0A1F6VDL3"/>